<proteinExistence type="inferred from homology"/>
<keyword evidence="5 6" id="KW-0804">Transcription</keyword>
<comment type="function">
    <text evidence="6">Involved in transcription antitermination. Required for transcription of ribosomal RNA (rRNA) genes. Binds specifically to the boxA antiterminator sequence of the ribosomal RNA (rrn) operons.</text>
</comment>
<dbReference type="InterPro" id="IPR011605">
    <property type="entry name" value="NusB_fam"/>
</dbReference>
<dbReference type="SUPFAM" id="SSF48013">
    <property type="entry name" value="NusB-like"/>
    <property type="match status" value="1"/>
</dbReference>
<evidence type="ECO:0000259" key="8">
    <source>
        <dbReference type="Pfam" id="PF01029"/>
    </source>
</evidence>
<evidence type="ECO:0000313" key="9">
    <source>
        <dbReference type="EMBL" id="RJF86949.1"/>
    </source>
</evidence>
<keyword evidence="4 6" id="KW-0805">Transcription regulation</keyword>
<gene>
    <name evidence="6 9" type="primary">nusB</name>
    <name evidence="9" type="ORF">D3874_07900</name>
</gene>
<dbReference type="NCBIfam" id="TIGR01951">
    <property type="entry name" value="nusB"/>
    <property type="match status" value="1"/>
</dbReference>
<evidence type="ECO:0000256" key="3">
    <source>
        <dbReference type="ARBA" id="ARBA00022884"/>
    </source>
</evidence>
<comment type="caution">
    <text evidence="9">The sequence shown here is derived from an EMBL/GenBank/DDBJ whole genome shotgun (WGS) entry which is preliminary data.</text>
</comment>
<organism evidence="9 10">
    <name type="scientific">Oleomonas cavernae</name>
    <dbReference type="NCBI Taxonomy" id="2320859"/>
    <lineage>
        <taxon>Bacteria</taxon>
        <taxon>Pseudomonadati</taxon>
        <taxon>Pseudomonadota</taxon>
        <taxon>Alphaproteobacteria</taxon>
        <taxon>Acetobacterales</taxon>
        <taxon>Acetobacteraceae</taxon>
        <taxon>Oleomonas</taxon>
    </lineage>
</organism>
<dbReference type="GO" id="GO:0003723">
    <property type="term" value="F:RNA binding"/>
    <property type="evidence" value="ECO:0007669"/>
    <property type="project" value="UniProtKB-UniRule"/>
</dbReference>
<comment type="similarity">
    <text evidence="1 6">Belongs to the NusB family.</text>
</comment>
<sequence>MTTPEKDSGTPASRRPKGGGKAARSAARLAAVQALYQIEVTGRPATGVVKEFVAHRFGVEVDEGERLHEADEPFFSDLVKGTSERRAEVDALITPALTAEWPLDRLNSILRALLRIAVYEFLSRIDVPAKVVINEYLDVAHAFFSGSEPAFANGVLNTLARRLRPAEFA</sequence>
<dbReference type="PANTHER" id="PTHR11078:SF3">
    <property type="entry name" value="ANTITERMINATION NUSB DOMAIN-CONTAINING PROTEIN"/>
    <property type="match status" value="1"/>
</dbReference>
<dbReference type="EMBL" id="QYUK01000011">
    <property type="protein sequence ID" value="RJF86949.1"/>
    <property type="molecule type" value="Genomic_DNA"/>
</dbReference>
<dbReference type="AlphaFoldDB" id="A0A418WAD6"/>
<dbReference type="Gene3D" id="1.10.940.10">
    <property type="entry name" value="NusB-like"/>
    <property type="match status" value="1"/>
</dbReference>
<protein>
    <recommendedName>
        <fullName evidence="6">Transcription antitermination protein NusB</fullName>
    </recommendedName>
    <alternativeName>
        <fullName evidence="6">Antitermination factor NusB</fullName>
    </alternativeName>
</protein>
<name>A0A418WAD6_9PROT</name>
<evidence type="ECO:0000313" key="10">
    <source>
        <dbReference type="Proteomes" id="UP000284605"/>
    </source>
</evidence>
<keyword evidence="2 6" id="KW-0889">Transcription antitermination</keyword>
<dbReference type="RefSeq" id="WP_119777594.1">
    <property type="nucleotide sequence ID" value="NZ_QYUK01000011.1"/>
</dbReference>
<evidence type="ECO:0000256" key="4">
    <source>
        <dbReference type="ARBA" id="ARBA00023015"/>
    </source>
</evidence>
<keyword evidence="3 6" id="KW-0694">RNA-binding</keyword>
<evidence type="ECO:0000256" key="7">
    <source>
        <dbReference type="SAM" id="MobiDB-lite"/>
    </source>
</evidence>
<reference evidence="9 10" key="1">
    <citation type="submission" date="2018-09" db="EMBL/GenBank/DDBJ databases">
        <authorList>
            <person name="Zhu H."/>
        </authorList>
    </citation>
    <scope>NUCLEOTIDE SEQUENCE [LARGE SCALE GENOMIC DNA]</scope>
    <source>
        <strain evidence="9 10">K1W22B-8</strain>
    </source>
</reference>
<accession>A0A418WAD6</accession>
<dbReference type="Pfam" id="PF01029">
    <property type="entry name" value="NusB"/>
    <property type="match status" value="1"/>
</dbReference>
<feature type="domain" description="NusB/RsmB/TIM44" evidence="8">
    <location>
        <begin position="26"/>
        <end position="161"/>
    </location>
</feature>
<dbReference type="GO" id="GO:0031564">
    <property type="term" value="P:transcription antitermination"/>
    <property type="evidence" value="ECO:0007669"/>
    <property type="project" value="UniProtKB-KW"/>
</dbReference>
<evidence type="ECO:0000256" key="5">
    <source>
        <dbReference type="ARBA" id="ARBA00023163"/>
    </source>
</evidence>
<dbReference type="OrthoDB" id="9797817at2"/>
<keyword evidence="10" id="KW-1185">Reference proteome</keyword>
<dbReference type="GO" id="GO:0006353">
    <property type="term" value="P:DNA-templated transcription termination"/>
    <property type="evidence" value="ECO:0007669"/>
    <property type="project" value="UniProtKB-UniRule"/>
</dbReference>
<dbReference type="Proteomes" id="UP000284605">
    <property type="component" value="Unassembled WGS sequence"/>
</dbReference>
<evidence type="ECO:0000256" key="6">
    <source>
        <dbReference type="HAMAP-Rule" id="MF_00073"/>
    </source>
</evidence>
<evidence type="ECO:0000256" key="2">
    <source>
        <dbReference type="ARBA" id="ARBA00022814"/>
    </source>
</evidence>
<dbReference type="InterPro" id="IPR006027">
    <property type="entry name" value="NusB_RsmB_TIM44"/>
</dbReference>
<dbReference type="HAMAP" id="MF_00073">
    <property type="entry name" value="NusB"/>
    <property type="match status" value="1"/>
</dbReference>
<dbReference type="PANTHER" id="PTHR11078">
    <property type="entry name" value="N UTILIZATION SUBSTANCE PROTEIN B-RELATED"/>
    <property type="match status" value="1"/>
</dbReference>
<feature type="region of interest" description="Disordered" evidence="7">
    <location>
        <begin position="1"/>
        <end position="22"/>
    </location>
</feature>
<dbReference type="GO" id="GO:0005829">
    <property type="term" value="C:cytosol"/>
    <property type="evidence" value="ECO:0007669"/>
    <property type="project" value="TreeGrafter"/>
</dbReference>
<evidence type="ECO:0000256" key="1">
    <source>
        <dbReference type="ARBA" id="ARBA00005952"/>
    </source>
</evidence>
<dbReference type="InterPro" id="IPR035926">
    <property type="entry name" value="NusB-like_sf"/>
</dbReference>